<dbReference type="EMBL" id="CP001087">
    <property type="protein sequence ID" value="ACN15248.1"/>
    <property type="molecule type" value="Genomic_DNA"/>
</dbReference>
<dbReference type="AlphaFoldDB" id="C0QDI4"/>
<dbReference type="CDD" id="cd13665">
    <property type="entry name" value="PBP2_TRAP_Dctp3_4"/>
    <property type="match status" value="1"/>
</dbReference>
<dbReference type="Proteomes" id="UP000000442">
    <property type="component" value="Chromosome"/>
</dbReference>
<gene>
    <name evidence="2" type="primary">dctP4</name>
    <name evidence="2" type="ordered locus">HRM2_21500</name>
</gene>
<proteinExistence type="predicted"/>
<dbReference type="KEGG" id="dat:HRM2_21500"/>
<organism evidence="2 3">
    <name type="scientific">Desulforapulum autotrophicum (strain ATCC 43914 / DSM 3382 / VKM B-1955 / HRM2)</name>
    <name type="common">Desulfobacterium autotrophicum</name>
    <dbReference type="NCBI Taxonomy" id="177437"/>
    <lineage>
        <taxon>Bacteria</taxon>
        <taxon>Pseudomonadati</taxon>
        <taxon>Thermodesulfobacteriota</taxon>
        <taxon>Desulfobacteria</taxon>
        <taxon>Desulfobacterales</taxon>
        <taxon>Desulfobacteraceae</taxon>
        <taxon>Desulforapulum</taxon>
    </lineage>
</organism>
<dbReference type="Pfam" id="PF03480">
    <property type="entry name" value="DctP"/>
    <property type="match status" value="1"/>
</dbReference>
<dbReference type="PANTHER" id="PTHR33376">
    <property type="match status" value="1"/>
</dbReference>
<dbReference type="RefSeq" id="WP_015904018.1">
    <property type="nucleotide sequence ID" value="NC_012108.1"/>
</dbReference>
<evidence type="ECO:0000256" key="1">
    <source>
        <dbReference type="ARBA" id="ARBA00022729"/>
    </source>
</evidence>
<dbReference type="InterPro" id="IPR038404">
    <property type="entry name" value="TRAP_DctP_sf"/>
</dbReference>
<keyword evidence="3" id="KW-1185">Reference proteome</keyword>
<sequence length="349" mass="37750">MKRALKPVIGSALGTVAIAFLAVIAVVFVSIPPVSAKTISLNYANFPPAPTFPCVQMEQWKTVVETRTDNAVRINTFPGGTLLGPKEMMDGVISGQADIGCLCMAYQPGRFTVTNAVSLPLGIPDSKVGSLVLTDLFNAYKPKAFDKVKVLALFTTAPANIMSRKRVATLGDLKGMDLRASGGAAEILKIWGANQIGMPMSATPEALQKGVVQGLFSSLEVMKDLKFAEECPYATLTNTVVYPFAVVMNLDRWNALPQAVKTVMENLSREQAVWTGTYMDNHVNDAVEWSKKTHGVEFVELDDASAATWNKALAPITQRWITTASEKGFDGKAIVDTIQHLVDQHTKGE</sequence>
<dbReference type="Gene3D" id="3.40.190.170">
    <property type="entry name" value="Bacterial extracellular solute-binding protein, family 7"/>
    <property type="match status" value="1"/>
</dbReference>
<dbReference type="OrthoDB" id="8912194at2"/>
<reference evidence="2 3" key="1">
    <citation type="journal article" date="2009" name="Environ. Microbiol.">
        <title>Genome sequence of Desulfobacterium autotrophicum HRM2, a marine sulfate reducer oxidizing organic carbon completely to carbon dioxide.</title>
        <authorList>
            <person name="Strittmatter A.W."/>
            <person name="Liesegang H."/>
            <person name="Rabus R."/>
            <person name="Decker I."/>
            <person name="Amann J."/>
            <person name="Andres S."/>
            <person name="Henne A."/>
            <person name="Fricke W.F."/>
            <person name="Martinez-Arias R."/>
            <person name="Bartels D."/>
            <person name="Goesmann A."/>
            <person name="Krause L."/>
            <person name="Puehler A."/>
            <person name="Klenk H.P."/>
            <person name="Richter M."/>
            <person name="Schuler M."/>
            <person name="Gloeckner F.O."/>
            <person name="Meyerdierks A."/>
            <person name="Gottschalk G."/>
            <person name="Amann R."/>
        </authorList>
    </citation>
    <scope>NUCLEOTIDE SEQUENCE [LARGE SCALE GENOMIC DNA]</scope>
    <source>
        <strain evidence="3">ATCC 43914 / DSM 3382 / HRM2</strain>
    </source>
</reference>
<dbReference type="HOGENOM" id="CLU_036176_2_1_7"/>
<dbReference type="InterPro" id="IPR018389">
    <property type="entry name" value="DctP_fam"/>
</dbReference>
<evidence type="ECO:0000313" key="2">
    <source>
        <dbReference type="EMBL" id="ACN15248.1"/>
    </source>
</evidence>
<keyword evidence="1" id="KW-0732">Signal</keyword>
<name>C0QDI4_DESAH</name>
<evidence type="ECO:0000313" key="3">
    <source>
        <dbReference type="Proteomes" id="UP000000442"/>
    </source>
</evidence>
<dbReference type="PANTHER" id="PTHR33376:SF15">
    <property type="entry name" value="BLL6794 PROTEIN"/>
    <property type="match status" value="1"/>
</dbReference>
<dbReference type="eggNOG" id="COG1638">
    <property type="taxonomic scope" value="Bacteria"/>
</dbReference>
<dbReference type="NCBIfam" id="NF037995">
    <property type="entry name" value="TRAP_S1"/>
    <property type="match status" value="1"/>
</dbReference>
<accession>C0QDI4</accession>
<dbReference type="GO" id="GO:0055085">
    <property type="term" value="P:transmembrane transport"/>
    <property type="evidence" value="ECO:0007669"/>
    <property type="project" value="InterPro"/>
</dbReference>
<dbReference type="STRING" id="177437.HRM2_21500"/>
<protein>
    <submittedName>
        <fullName evidence="2">DctP4</fullName>
    </submittedName>
</protein>